<evidence type="ECO:0000313" key="2">
    <source>
        <dbReference type="EMBL" id="TMQ69904.1"/>
    </source>
</evidence>
<evidence type="ECO:0000259" key="1">
    <source>
        <dbReference type="Pfam" id="PF13360"/>
    </source>
</evidence>
<dbReference type="InterPro" id="IPR018391">
    <property type="entry name" value="PQQ_b-propeller_rpt"/>
</dbReference>
<dbReference type="AlphaFoldDB" id="A0A538U1Y5"/>
<organism evidence="2 3">
    <name type="scientific">Eiseniibacteriota bacterium</name>
    <dbReference type="NCBI Taxonomy" id="2212470"/>
    <lineage>
        <taxon>Bacteria</taxon>
        <taxon>Candidatus Eiseniibacteriota</taxon>
    </lineage>
</organism>
<dbReference type="EMBL" id="VBPB01000268">
    <property type="protein sequence ID" value="TMQ69904.1"/>
    <property type="molecule type" value="Genomic_DNA"/>
</dbReference>
<dbReference type="SUPFAM" id="SSF50998">
    <property type="entry name" value="Quinoprotein alcohol dehydrogenase-like"/>
    <property type="match status" value="1"/>
</dbReference>
<dbReference type="InterPro" id="IPR002372">
    <property type="entry name" value="PQQ_rpt_dom"/>
</dbReference>
<gene>
    <name evidence="2" type="ORF">E6K81_13845</name>
</gene>
<evidence type="ECO:0000313" key="3">
    <source>
        <dbReference type="Proteomes" id="UP000319771"/>
    </source>
</evidence>
<dbReference type="InterPro" id="IPR011047">
    <property type="entry name" value="Quinoprotein_ADH-like_sf"/>
</dbReference>
<dbReference type="PANTHER" id="PTHR34512">
    <property type="entry name" value="CELL SURFACE PROTEIN"/>
    <property type="match status" value="1"/>
</dbReference>
<feature type="domain" description="Pyrrolo-quinoline quinone repeat" evidence="1">
    <location>
        <begin position="236"/>
        <end position="319"/>
    </location>
</feature>
<accession>A0A538U1Y5</accession>
<proteinExistence type="predicted"/>
<dbReference type="Proteomes" id="UP000319771">
    <property type="component" value="Unassembled WGS sequence"/>
</dbReference>
<name>A0A538U1Y5_UNCEI</name>
<protein>
    <recommendedName>
        <fullName evidence="1">Pyrrolo-quinoline quinone repeat domain-containing protein</fullName>
    </recommendedName>
</protein>
<dbReference type="Gene3D" id="2.40.10.480">
    <property type="match status" value="1"/>
</dbReference>
<dbReference type="Pfam" id="PF13360">
    <property type="entry name" value="PQQ_2"/>
    <property type="match status" value="2"/>
</dbReference>
<dbReference type="InterPro" id="IPR015943">
    <property type="entry name" value="WD40/YVTN_repeat-like_dom_sf"/>
</dbReference>
<comment type="caution">
    <text evidence="2">The sequence shown here is derived from an EMBL/GenBank/DDBJ whole genome shotgun (WGS) entry which is preliminary data.</text>
</comment>
<feature type="domain" description="Pyrrolo-quinoline quinone repeat" evidence="1">
    <location>
        <begin position="71"/>
        <end position="226"/>
    </location>
</feature>
<dbReference type="PANTHER" id="PTHR34512:SF30">
    <property type="entry name" value="OUTER MEMBRANE PROTEIN ASSEMBLY FACTOR BAMB"/>
    <property type="match status" value="1"/>
</dbReference>
<dbReference type="SMART" id="SM00564">
    <property type="entry name" value="PQQ"/>
    <property type="match status" value="5"/>
</dbReference>
<sequence length="323" mass="35675">MFSTPAVVGDVVCIGSCAGMFYALDRATGQPRGQHDVFSADSVHRQFHGDGLLDDGLLLIATDTGEGNTAYVFAFEPRTATVRWRQPMGSGVMGDIARWKDRRYAVTVMDELVCFDAESGTRRWSYRPEGAVYDYRTSTPIVVGDQVFYADRDGTVGAFQAATGRRLWRSPQISPLTTWLVYADSSLVFMRGEDALVRLDPATGRERNRTLVAGGPYTGATTLVGDSLLLLLGPKTLTAFDLQQDRIRWSHRATQEWTSSRPYVWRDMVLAGDRGRLIAYGLADGATRWAHTLQGMVRGIGTCGDTLYVGTLKGQVYALLHER</sequence>
<dbReference type="Gene3D" id="2.130.10.10">
    <property type="entry name" value="YVTN repeat-like/Quinoprotein amine dehydrogenase"/>
    <property type="match status" value="1"/>
</dbReference>
<dbReference type="Gene3D" id="2.40.128.630">
    <property type="match status" value="1"/>
</dbReference>
<reference evidence="2 3" key="1">
    <citation type="journal article" date="2019" name="Nat. Microbiol.">
        <title>Mediterranean grassland soil C-N compound turnover is dependent on rainfall and depth, and is mediated by genomically divergent microorganisms.</title>
        <authorList>
            <person name="Diamond S."/>
            <person name="Andeer P.F."/>
            <person name="Li Z."/>
            <person name="Crits-Christoph A."/>
            <person name="Burstein D."/>
            <person name="Anantharaman K."/>
            <person name="Lane K.R."/>
            <person name="Thomas B.C."/>
            <person name="Pan C."/>
            <person name="Northen T.R."/>
            <person name="Banfield J.F."/>
        </authorList>
    </citation>
    <scope>NUCLEOTIDE SEQUENCE [LARGE SCALE GENOMIC DNA]</scope>
    <source>
        <strain evidence="2">WS_11</strain>
    </source>
</reference>